<dbReference type="PANTHER" id="PTHR28153:SF1">
    <property type="entry name" value="DUF4484 DOMAIN-CONTAINING PROTEIN"/>
    <property type="match status" value="1"/>
</dbReference>
<dbReference type="Proteomes" id="UP000269793">
    <property type="component" value="Chromosome II"/>
</dbReference>
<dbReference type="EMBL" id="CP033149">
    <property type="protein sequence ID" value="AYO41806.1"/>
    <property type="molecule type" value="Genomic_DNA"/>
</dbReference>
<proteinExistence type="predicted"/>
<dbReference type="GO" id="GO:0005811">
    <property type="term" value="C:lipid droplet"/>
    <property type="evidence" value="ECO:0007669"/>
    <property type="project" value="TreeGrafter"/>
</dbReference>
<evidence type="ECO:0000313" key="2">
    <source>
        <dbReference type="Proteomes" id="UP000269793"/>
    </source>
</evidence>
<dbReference type="AlphaFoldDB" id="A0A3G2S211"/>
<dbReference type="InterPro" id="IPR053056">
    <property type="entry name" value="Lipid_Metab_Assoc_Protein"/>
</dbReference>
<dbReference type="Pfam" id="PF09804">
    <property type="entry name" value="DENND11"/>
    <property type="match status" value="1"/>
</dbReference>
<keyword evidence="2" id="KW-1185">Reference proteome</keyword>
<name>A0A3G2S211_MALR7</name>
<dbReference type="InterPro" id="IPR018626">
    <property type="entry name" value="LCHN/Anr2"/>
</dbReference>
<protein>
    <submittedName>
        <fullName evidence="1">Protein LCHN</fullName>
    </submittedName>
</protein>
<organism evidence="1 2">
    <name type="scientific">Malassezia restricta (strain ATCC 96810 / NBRC 103918 / CBS 7877)</name>
    <name type="common">Seborrheic dermatitis infection agent</name>
    <dbReference type="NCBI Taxonomy" id="425264"/>
    <lineage>
        <taxon>Eukaryota</taxon>
        <taxon>Fungi</taxon>
        <taxon>Dikarya</taxon>
        <taxon>Basidiomycota</taxon>
        <taxon>Ustilaginomycotina</taxon>
        <taxon>Malasseziomycetes</taxon>
        <taxon>Malasseziales</taxon>
        <taxon>Malasseziaceae</taxon>
        <taxon>Malassezia</taxon>
    </lineage>
</organism>
<sequence>MTALGSVRGIFVAEFHVRTGNAIVFRDPPDLATDGLEWKVLPSGAHAVQRDVIYFAYDEEHMGVASYYARKLTKEEGADEQRGARCVSMGLIVRCAQDPSSQLRHLLPHLPDLTRLAMEVAHGAEPPTVALYKQKYTPDGALPTPSMLERLAYDPATYMLSTHRFLGPLVVPLLKLVLLPRRLLLYAPAPVERAAMVAFNLAELVHAAFAYAMNAPGQVMIYGMLTLHDLDAWKRVASSASSWIAWTSDRILLDKTDTYDVCLDLSALSVSHAADAPAPAQPLARFVEKAALRPSNLTWSSRDLSLFLELAEQERRYELLLVDEGRPTFDAWRSAENLPTICALHMPPGVSWRYMQQDARGLLLGYMVVWIASLRFWLTEWWLIRSQLHIALPLSLVAPQVAHRESPMSESFADVPREEDASIDSVPASVGATTAIQPTDRMATSLDSMDPLVAAYGLSLRAKPSGASRLSTPSLSSPQPSMHTLPAERTIIPAHPRFDPEDIPHLPLESMAGMYVFTLWSSYLRARYIQASALLHARVASLPHVDESSALLAPRTVLITSAMFRQLGLHASSSVDRSLLQHWLEPFGGTLQVTWTWWFW</sequence>
<accession>A0A3G2S211</accession>
<evidence type="ECO:0000313" key="1">
    <source>
        <dbReference type="EMBL" id="AYO41806.1"/>
    </source>
</evidence>
<reference evidence="1 2" key="1">
    <citation type="submission" date="2018-10" db="EMBL/GenBank/DDBJ databases">
        <title>Complete genome sequence of Malassezia restricta CBS 7877.</title>
        <authorList>
            <person name="Morand S.C."/>
            <person name="Bertignac M."/>
            <person name="Iltis A."/>
            <person name="Kolder I."/>
            <person name="Pirovano W."/>
            <person name="Jourdain R."/>
            <person name="Clavaud C."/>
        </authorList>
    </citation>
    <scope>NUCLEOTIDE SEQUENCE [LARGE SCALE GENOMIC DNA]</scope>
    <source>
        <strain evidence="1 2">CBS 7877</strain>
    </source>
</reference>
<dbReference type="VEuPathDB" id="FungiDB:DNF11_0856"/>
<dbReference type="OrthoDB" id="2152680at2759"/>
<dbReference type="PANTHER" id="PTHR28153">
    <property type="entry name" value="PROTEIN, PUTATIVE-RELATED"/>
    <property type="match status" value="1"/>
</dbReference>
<gene>
    <name evidence="1" type="primary">lchn</name>
    <name evidence="1" type="ORF">DNF11_0856</name>
</gene>